<dbReference type="PANTHER" id="PTHR15711">
    <property type="entry name" value="RAP GTPASE-ACTIVATING PROTEIN"/>
    <property type="match status" value="1"/>
</dbReference>
<dbReference type="SUPFAM" id="SSF111347">
    <property type="entry name" value="Rap/Ran-GAP"/>
    <property type="match status" value="1"/>
</dbReference>
<dbReference type="AlphaFoldDB" id="B3RNV5"/>
<evidence type="ECO:0000313" key="6">
    <source>
        <dbReference type="EMBL" id="EDV27528.1"/>
    </source>
</evidence>
<dbReference type="Gene3D" id="3.40.50.11210">
    <property type="entry name" value="Rap/Ran-GAP"/>
    <property type="match status" value="1"/>
</dbReference>
<dbReference type="RefSeq" id="XP_002109362.1">
    <property type="nucleotide sequence ID" value="XM_002109326.1"/>
</dbReference>
<dbReference type="CTD" id="6751128"/>
<evidence type="ECO:0000313" key="7">
    <source>
        <dbReference type="Proteomes" id="UP000009022"/>
    </source>
</evidence>
<evidence type="ECO:0000259" key="4">
    <source>
        <dbReference type="PROSITE" id="PS50085"/>
    </source>
</evidence>
<keyword evidence="1" id="KW-0343">GTPase activation</keyword>
<dbReference type="eggNOG" id="KOG3686">
    <property type="taxonomic scope" value="Eukaryota"/>
</dbReference>
<dbReference type="Pfam" id="PF00780">
    <property type="entry name" value="CNH"/>
    <property type="match status" value="1"/>
</dbReference>
<dbReference type="InterPro" id="IPR035974">
    <property type="entry name" value="Rap/Ran-GAP_sf"/>
</dbReference>
<dbReference type="OrthoDB" id="2499658at2759"/>
<name>B3RNV5_TRIAD</name>
<dbReference type="GO" id="GO:0051056">
    <property type="term" value="P:regulation of small GTPase mediated signal transduction"/>
    <property type="evidence" value="ECO:0007669"/>
    <property type="project" value="InterPro"/>
</dbReference>
<dbReference type="FunFam" id="3.40.50.11210:FF:000006">
    <property type="entry name" value="GTPase-activating Rap/Ran-GAP domain-like protein 3 isoform X1"/>
    <property type="match status" value="1"/>
</dbReference>
<reference evidence="6 7" key="1">
    <citation type="journal article" date="2008" name="Nature">
        <title>The Trichoplax genome and the nature of placozoans.</title>
        <authorList>
            <person name="Srivastava M."/>
            <person name="Begovic E."/>
            <person name="Chapman J."/>
            <person name="Putnam N.H."/>
            <person name="Hellsten U."/>
            <person name="Kawashima T."/>
            <person name="Kuo A."/>
            <person name="Mitros T."/>
            <person name="Salamov A."/>
            <person name="Carpenter M.L."/>
            <person name="Signorovitch A.Y."/>
            <person name="Moreno M.A."/>
            <person name="Kamm K."/>
            <person name="Grimwood J."/>
            <person name="Schmutz J."/>
            <person name="Shapiro H."/>
            <person name="Grigoriev I.V."/>
            <person name="Buss L.W."/>
            <person name="Schierwater B."/>
            <person name="Dellaporta S.L."/>
            <person name="Rokhsar D.S."/>
        </authorList>
    </citation>
    <scope>NUCLEOTIDE SEQUENCE [LARGE SCALE GENOMIC DNA]</scope>
    <source>
        <strain evidence="6 7">Grell-BS-1999</strain>
    </source>
</reference>
<sequence length="791" mass="89519">MTVEGSKDNPDHNHLYRVEDGETQSYQAGCSSPIHLEEPESQTRWFFSLKDIDKPHLKQIQTPSLQKRLLQLEEQEGAIKHKFGVIYARSGQVRDDEMLSNESGSEGFNAFINLLGDQIRLQNWNKYRGGLDVKRNTTGENSYYTVHEGREIMFHVSTMLPYEPTDRQQIERKRHIGNDIVVIIFQDIDGEEKPTFKPTGIKSHFTHVFALVTHNKIDNTYKLAVYSYNAVPLFGPPLHKPPVFSNHQEFRDFLLVKLINGEKASYHIPVFADKRRRTLEALIRNVYEDLVVPELLHSRSFLLSSFPGAEAKRKREEFLEYGTALKIDVINAGSAPIGTSSSRPRDRRQPWLPHRVCSNFPHSVICGDSWGDSLVVATEKGVFLVEGDYAYQELIDSSVTINQLNTVESHHILLMRGHCKGKDTRQYLYIVMLNEFVGDKTSTTIIKGIDVIKDGRLEITRGCHLYAVNQSKDGVLKVAVAIKARIIILTLSGLDEFEHRLQISPQDLIERFVKSQVSNAFKIYYLATDISLGQEPTLISVASGHQPESDLICVGYKEHFEIIEESTGDIKKVHRLEAFGQFEEVKSKKRHKKKAINLVNPVNVYDEAGKPEVFLTGNHVSFLLGLGLEVSYISSYYWNHPPLYIVCAYPYLLGFALNYIEIRLVVNGCLVQAITFPEIQFITSKFDIYFATQPTRSASIGSNSSQGVVTQRLNSCALYKIPIMSLLGDELYMSRIKSTVTAAGINNSAMRPGRFNSTSKGGPFKRCESNLVESTKGVPRSIMRAQLHRIV</sequence>
<dbReference type="GO" id="GO:0005096">
    <property type="term" value="F:GTPase activator activity"/>
    <property type="evidence" value="ECO:0007669"/>
    <property type="project" value="UniProtKB-KW"/>
</dbReference>
<dbReference type="InterPro" id="IPR050989">
    <property type="entry name" value="Rap1_Ran_GAP"/>
</dbReference>
<organism evidence="6 7">
    <name type="scientific">Trichoplax adhaerens</name>
    <name type="common">Trichoplax reptans</name>
    <dbReference type="NCBI Taxonomy" id="10228"/>
    <lineage>
        <taxon>Eukaryota</taxon>
        <taxon>Metazoa</taxon>
        <taxon>Placozoa</taxon>
        <taxon>Uniplacotomia</taxon>
        <taxon>Trichoplacea</taxon>
        <taxon>Trichoplacidae</taxon>
        <taxon>Trichoplax</taxon>
    </lineage>
</organism>
<evidence type="ECO:0000256" key="2">
    <source>
        <dbReference type="ARBA" id="ARBA00060925"/>
    </source>
</evidence>
<dbReference type="PROSITE" id="PS50085">
    <property type="entry name" value="RAPGAP"/>
    <property type="match status" value="1"/>
</dbReference>
<dbReference type="STRING" id="10228.B3RNV5"/>
<dbReference type="InterPro" id="IPR001180">
    <property type="entry name" value="CNH_dom"/>
</dbReference>
<keyword evidence="7" id="KW-1185">Reference proteome</keyword>
<gene>
    <name evidence="6" type="ORF">TRIADDRAFT_53303</name>
</gene>
<feature type="domain" description="Rap-GAP" evidence="4">
    <location>
        <begin position="69"/>
        <end position="286"/>
    </location>
</feature>
<evidence type="ECO:0000256" key="1">
    <source>
        <dbReference type="ARBA" id="ARBA00022468"/>
    </source>
</evidence>
<dbReference type="PANTHER" id="PTHR15711:SF62">
    <property type="entry name" value="GTPASE-ACTIVATING RAP_RAN-GAP DOMAIN-LIKE PROTEIN 3"/>
    <property type="match status" value="1"/>
</dbReference>
<accession>B3RNV5</accession>
<dbReference type="InParanoid" id="B3RNV5"/>
<feature type="domain" description="CNH" evidence="5">
    <location>
        <begin position="361"/>
        <end position="689"/>
    </location>
</feature>
<dbReference type="GeneID" id="6751128"/>
<dbReference type="Pfam" id="PF02145">
    <property type="entry name" value="Rap_GAP"/>
    <property type="match status" value="1"/>
</dbReference>
<dbReference type="HOGENOM" id="CLU_008685_2_0_1"/>
<dbReference type="KEGG" id="tad:TRIADDRAFT_53303"/>
<evidence type="ECO:0000256" key="3">
    <source>
        <dbReference type="ARBA" id="ARBA00069072"/>
    </source>
</evidence>
<dbReference type="InterPro" id="IPR000331">
    <property type="entry name" value="Rap/Ran_GAP_dom"/>
</dbReference>
<proteinExistence type="inferred from homology"/>
<dbReference type="EMBL" id="DS985242">
    <property type="protein sequence ID" value="EDV27528.1"/>
    <property type="molecule type" value="Genomic_DNA"/>
</dbReference>
<comment type="similarity">
    <text evidence="2">Belongs to the GARNL3 family.</text>
</comment>
<dbReference type="PROSITE" id="PS50219">
    <property type="entry name" value="CNH"/>
    <property type="match status" value="1"/>
</dbReference>
<dbReference type="Proteomes" id="UP000009022">
    <property type="component" value="Unassembled WGS sequence"/>
</dbReference>
<protein>
    <recommendedName>
        <fullName evidence="3">GTPase-activating Rap/Ran-GAP domain-like protein 3</fullName>
    </recommendedName>
</protein>
<dbReference type="OMA" id="FEGYSER"/>
<dbReference type="PhylomeDB" id="B3RNV5"/>
<evidence type="ECO:0000259" key="5">
    <source>
        <dbReference type="PROSITE" id="PS50219"/>
    </source>
</evidence>